<evidence type="ECO:0000313" key="2">
    <source>
        <dbReference type="EMBL" id="OAG06069.1"/>
    </source>
</evidence>
<proteinExistence type="predicted"/>
<evidence type="ECO:0000256" key="1">
    <source>
        <dbReference type="SAM" id="Phobius"/>
    </source>
</evidence>
<sequence>MVFRSSNEFLRAHYGEVRGTSPTTAHLPARVRAPPCSSTRRVDAIQTGGLAHDAYLRLVFSSTMSLHVRRQPRMFHLYIWCHGTSPWEAKMVVMFFSIGLVCYTLEGLFWVTIYAHHSGRVFVLLHLLAFCLVFTRWSRGVTKTGWDTFHTFASPTVVTRIIFIAAIFTIAPRIFAVFRIALVTSLLRSQSTSTARRIHEAPWYENARYSVCLFMAGTSADMGRGPRFWQPFAFACTTRGIASQPLHPLQLGPRTL</sequence>
<dbReference type="AlphaFoldDB" id="A0A177CGU6"/>
<accession>A0A177CGU6</accession>
<protein>
    <submittedName>
        <fullName evidence="2">Uncharacterized protein</fullName>
    </submittedName>
</protein>
<reference evidence="2 3" key="1">
    <citation type="submission" date="2016-05" db="EMBL/GenBank/DDBJ databases">
        <title>Comparative analysis of secretome profiles of manganese(II)-oxidizing ascomycete fungi.</title>
        <authorList>
            <consortium name="DOE Joint Genome Institute"/>
            <person name="Zeiner C.A."/>
            <person name="Purvine S.O."/>
            <person name="Zink E.M."/>
            <person name="Wu S."/>
            <person name="Pasa-Tolic L."/>
            <person name="Chaput D.L."/>
            <person name="Haridas S."/>
            <person name="Grigoriev I.V."/>
            <person name="Santelli C.M."/>
            <person name="Hansel C.M."/>
        </authorList>
    </citation>
    <scope>NUCLEOTIDE SEQUENCE [LARGE SCALE GENOMIC DNA]</scope>
    <source>
        <strain evidence="2 3">AP3s5-JAC2a</strain>
    </source>
</reference>
<evidence type="ECO:0000313" key="3">
    <source>
        <dbReference type="Proteomes" id="UP000077069"/>
    </source>
</evidence>
<dbReference type="GeneID" id="28770764"/>
<feature type="transmembrane region" description="Helical" evidence="1">
    <location>
        <begin position="157"/>
        <end position="187"/>
    </location>
</feature>
<dbReference type="EMBL" id="KV441552">
    <property type="protein sequence ID" value="OAG06069.1"/>
    <property type="molecule type" value="Genomic_DNA"/>
</dbReference>
<dbReference type="InParanoid" id="A0A177CGU6"/>
<keyword evidence="1" id="KW-0812">Transmembrane</keyword>
<feature type="transmembrane region" description="Helical" evidence="1">
    <location>
        <begin position="121"/>
        <end position="137"/>
    </location>
</feature>
<keyword evidence="3" id="KW-1185">Reference proteome</keyword>
<keyword evidence="1" id="KW-0472">Membrane</keyword>
<dbReference type="RefSeq" id="XP_018036434.1">
    <property type="nucleotide sequence ID" value="XM_018187278.1"/>
</dbReference>
<name>A0A177CGU6_9PLEO</name>
<feature type="transmembrane region" description="Helical" evidence="1">
    <location>
        <begin position="92"/>
        <end position="114"/>
    </location>
</feature>
<gene>
    <name evidence="2" type="ORF">CC84DRAFT_745017</name>
</gene>
<organism evidence="2 3">
    <name type="scientific">Paraphaeosphaeria sporulosa</name>
    <dbReference type="NCBI Taxonomy" id="1460663"/>
    <lineage>
        <taxon>Eukaryota</taxon>
        <taxon>Fungi</taxon>
        <taxon>Dikarya</taxon>
        <taxon>Ascomycota</taxon>
        <taxon>Pezizomycotina</taxon>
        <taxon>Dothideomycetes</taxon>
        <taxon>Pleosporomycetidae</taxon>
        <taxon>Pleosporales</taxon>
        <taxon>Massarineae</taxon>
        <taxon>Didymosphaeriaceae</taxon>
        <taxon>Paraphaeosphaeria</taxon>
    </lineage>
</organism>
<dbReference type="Proteomes" id="UP000077069">
    <property type="component" value="Unassembled WGS sequence"/>
</dbReference>
<keyword evidence="1" id="KW-1133">Transmembrane helix</keyword>